<keyword evidence="2" id="KW-0843">Virulence</keyword>
<dbReference type="CDD" id="cd00118">
    <property type="entry name" value="LysM"/>
    <property type="match status" value="1"/>
</dbReference>
<name>A0A8K0H9U7_9ROSA</name>
<proteinExistence type="predicted"/>
<evidence type="ECO:0000256" key="3">
    <source>
        <dbReference type="SAM" id="SignalP"/>
    </source>
</evidence>
<dbReference type="PROSITE" id="PS51782">
    <property type="entry name" value="LYSM"/>
    <property type="match status" value="1"/>
</dbReference>
<evidence type="ECO:0000259" key="4">
    <source>
        <dbReference type="PROSITE" id="PS51782"/>
    </source>
</evidence>
<dbReference type="EMBL" id="VOIH02000004">
    <property type="protein sequence ID" value="KAF3447988.1"/>
    <property type="molecule type" value="Genomic_DNA"/>
</dbReference>
<organism evidence="5 6">
    <name type="scientific">Rhamnella rubrinervis</name>
    <dbReference type="NCBI Taxonomy" id="2594499"/>
    <lineage>
        <taxon>Eukaryota</taxon>
        <taxon>Viridiplantae</taxon>
        <taxon>Streptophyta</taxon>
        <taxon>Embryophyta</taxon>
        <taxon>Tracheophyta</taxon>
        <taxon>Spermatophyta</taxon>
        <taxon>Magnoliopsida</taxon>
        <taxon>eudicotyledons</taxon>
        <taxon>Gunneridae</taxon>
        <taxon>Pentapetalae</taxon>
        <taxon>rosids</taxon>
        <taxon>fabids</taxon>
        <taxon>Rosales</taxon>
        <taxon>Rhamnaceae</taxon>
        <taxon>rhamnoid group</taxon>
        <taxon>Rhamneae</taxon>
        <taxon>Rhamnella</taxon>
    </lineage>
</organism>
<feature type="domain" description="LysM" evidence="4">
    <location>
        <begin position="49"/>
        <end position="93"/>
    </location>
</feature>
<evidence type="ECO:0000256" key="1">
    <source>
        <dbReference type="ARBA" id="ARBA00022669"/>
    </source>
</evidence>
<evidence type="ECO:0000256" key="2">
    <source>
        <dbReference type="ARBA" id="ARBA00023026"/>
    </source>
</evidence>
<accession>A0A8K0H9U7</accession>
<reference evidence="5" key="1">
    <citation type="submission" date="2020-03" db="EMBL/GenBank/DDBJ databases">
        <title>A high-quality chromosome-level genome assembly of a woody plant with both climbing and erect habits, Rhamnella rubrinervis.</title>
        <authorList>
            <person name="Lu Z."/>
            <person name="Yang Y."/>
            <person name="Zhu X."/>
            <person name="Sun Y."/>
        </authorList>
    </citation>
    <scope>NUCLEOTIDE SEQUENCE</scope>
    <source>
        <strain evidence="5">BYM</strain>
        <tissue evidence="5">Leaf</tissue>
    </source>
</reference>
<keyword evidence="1" id="KW-0147">Chitin-binding</keyword>
<dbReference type="PANTHER" id="PTHR34997:SF1">
    <property type="entry name" value="PEPTIDOGLYCAN-BINDING LYSIN DOMAIN"/>
    <property type="match status" value="1"/>
</dbReference>
<keyword evidence="3" id="KW-0732">Signal</keyword>
<dbReference type="AlphaFoldDB" id="A0A8K0H9U7"/>
<protein>
    <recommendedName>
        <fullName evidence="4">LysM domain-containing protein</fullName>
    </recommendedName>
</protein>
<dbReference type="InterPro" id="IPR052210">
    <property type="entry name" value="LysM1-like"/>
</dbReference>
<evidence type="ECO:0000313" key="5">
    <source>
        <dbReference type="EMBL" id="KAF3447988.1"/>
    </source>
</evidence>
<dbReference type="PANTHER" id="PTHR34997">
    <property type="entry name" value="AM15"/>
    <property type="match status" value="1"/>
</dbReference>
<sequence>MAKYNSKVAVFAYLALLVSIVLMVSTAESSLLGNGFGEEQNISIIKCVKVYGAEAGDTCSLITQNLSLPQDFFFQINPNLNCNTIFVGQWLCIDAVF</sequence>
<dbReference type="InterPro" id="IPR018392">
    <property type="entry name" value="LysM"/>
</dbReference>
<evidence type="ECO:0000313" key="6">
    <source>
        <dbReference type="Proteomes" id="UP000796880"/>
    </source>
</evidence>
<comment type="caution">
    <text evidence="5">The sequence shown here is derived from an EMBL/GenBank/DDBJ whole genome shotgun (WGS) entry which is preliminary data.</text>
</comment>
<dbReference type="Pfam" id="PF01476">
    <property type="entry name" value="LysM"/>
    <property type="match status" value="1"/>
</dbReference>
<dbReference type="InterPro" id="IPR036779">
    <property type="entry name" value="LysM_dom_sf"/>
</dbReference>
<dbReference type="OrthoDB" id="1161748at2759"/>
<keyword evidence="6" id="KW-1185">Reference proteome</keyword>
<dbReference type="Proteomes" id="UP000796880">
    <property type="component" value="Unassembled WGS sequence"/>
</dbReference>
<dbReference type="GO" id="GO:0008061">
    <property type="term" value="F:chitin binding"/>
    <property type="evidence" value="ECO:0007669"/>
    <property type="project" value="UniProtKB-KW"/>
</dbReference>
<dbReference type="Gene3D" id="3.10.350.10">
    <property type="entry name" value="LysM domain"/>
    <property type="match status" value="1"/>
</dbReference>
<feature type="signal peptide" evidence="3">
    <location>
        <begin position="1"/>
        <end position="27"/>
    </location>
</feature>
<gene>
    <name evidence="5" type="ORF">FNV43_RR08695</name>
</gene>
<dbReference type="SUPFAM" id="SSF54106">
    <property type="entry name" value="LysM domain"/>
    <property type="match status" value="1"/>
</dbReference>
<feature type="chain" id="PRO_5035464106" description="LysM domain-containing protein" evidence="3">
    <location>
        <begin position="28"/>
        <end position="97"/>
    </location>
</feature>